<protein>
    <submittedName>
        <fullName evidence="8">Branched-chain amino acid ABC transporter permease</fullName>
    </submittedName>
</protein>
<dbReference type="GO" id="GO:0015658">
    <property type="term" value="F:branched-chain amino acid transmembrane transporter activity"/>
    <property type="evidence" value="ECO:0007669"/>
    <property type="project" value="InterPro"/>
</dbReference>
<dbReference type="Pfam" id="PF02653">
    <property type="entry name" value="BPD_transp_2"/>
    <property type="match status" value="1"/>
</dbReference>
<evidence type="ECO:0000313" key="9">
    <source>
        <dbReference type="Proteomes" id="UP000267535"/>
    </source>
</evidence>
<feature type="transmembrane region" description="Helical" evidence="7">
    <location>
        <begin position="243"/>
        <end position="268"/>
    </location>
</feature>
<dbReference type="RefSeq" id="WP_124927132.1">
    <property type="nucleotide sequence ID" value="NZ_BMOH01000003.1"/>
</dbReference>
<organism evidence="8 9">
    <name type="scientific">Amphritea balenae</name>
    <dbReference type="NCBI Taxonomy" id="452629"/>
    <lineage>
        <taxon>Bacteria</taxon>
        <taxon>Pseudomonadati</taxon>
        <taxon>Pseudomonadota</taxon>
        <taxon>Gammaproteobacteria</taxon>
        <taxon>Oceanospirillales</taxon>
        <taxon>Oceanospirillaceae</taxon>
        <taxon>Amphritea</taxon>
    </lineage>
</organism>
<feature type="transmembrane region" description="Helical" evidence="7">
    <location>
        <begin position="206"/>
        <end position="223"/>
    </location>
</feature>
<dbReference type="OrthoDB" id="9034298at2"/>
<name>A0A3P1SLR0_9GAMM</name>
<dbReference type="AlphaFoldDB" id="A0A3P1SLR0"/>
<gene>
    <name evidence="8" type="ORF">EHS89_15805</name>
</gene>
<feature type="transmembrane region" description="Helical" evidence="7">
    <location>
        <begin position="28"/>
        <end position="48"/>
    </location>
</feature>
<dbReference type="PANTHER" id="PTHR30482">
    <property type="entry name" value="HIGH-AFFINITY BRANCHED-CHAIN AMINO ACID TRANSPORT SYSTEM PERMEASE"/>
    <property type="match status" value="1"/>
</dbReference>
<keyword evidence="3 7" id="KW-0812">Transmembrane</keyword>
<keyword evidence="9" id="KW-1185">Reference proteome</keyword>
<comment type="caution">
    <text evidence="8">The sequence shown here is derived from an EMBL/GenBank/DDBJ whole genome shotgun (WGS) entry which is preliminary data.</text>
</comment>
<dbReference type="PANTHER" id="PTHR30482:SF18">
    <property type="entry name" value="BRANCHED AMINO ACID TRANSPORT SYSTEM PERMEASE"/>
    <property type="match status" value="1"/>
</dbReference>
<keyword evidence="4 7" id="KW-1133">Transmembrane helix</keyword>
<keyword evidence="5 7" id="KW-0472">Membrane</keyword>
<feature type="transmembrane region" description="Helical" evidence="7">
    <location>
        <begin position="280"/>
        <end position="302"/>
    </location>
</feature>
<evidence type="ECO:0000256" key="1">
    <source>
        <dbReference type="ARBA" id="ARBA00004429"/>
    </source>
</evidence>
<feature type="transmembrane region" description="Helical" evidence="7">
    <location>
        <begin position="55"/>
        <end position="72"/>
    </location>
</feature>
<evidence type="ECO:0000256" key="5">
    <source>
        <dbReference type="ARBA" id="ARBA00023136"/>
    </source>
</evidence>
<proteinExistence type="predicted"/>
<feature type="transmembrane region" description="Helical" evidence="7">
    <location>
        <begin position="109"/>
        <end position="126"/>
    </location>
</feature>
<feature type="region of interest" description="Disordered" evidence="6">
    <location>
        <begin position="312"/>
        <end position="331"/>
    </location>
</feature>
<evidence type="ECO:0000256" key="4">
    <source>
        <dbReference type="ARBA" id="ARBA00022989"/>
    </source>
</evidence>
<dbReference type="CDD" id="cd06581">
    <property type="entry name" value="TM_PBP1_LivM_like"/>
    <property type="match status" value="1"/>
</dbReference>
<dbReference type="InterPro" id="IPR043428">
    <property type="entry name" value="LivM-like"/>
</dbReference>
<evidence type="ECO:0000256" key="3">
    <source>
        <dbReference type="ARBA" id="ARBA00022692"/>
    </source>
</evidence>
<feature type="transmembrane region" description="Helical" evidence="7">
    <location>
        <begin position="7"/>
        <end position="22"/>
    </location>
</feature>
<keyword evidence="2" id="KW-1003">Cell membrane</keyword>
<dbReference type="EMBL" id="RQXV01000009">
    <property type="protein sequence ID" value="RRC98037.1"/>
    <property type="molecule type" value="Genomic_DNA"/>
</dbReference>
<dbReference type="Proteomes" id="UP000267535">
    <property type="component" value="Unassembled WGS sequence"/>
</dbReference>
<feature type="transmembrane region" description="Helical" evidence="7">
    <location>
        <begin position="78"/>
        <end position="97"/>
    </location>
</feature>
<evidence type="ECO:0000256" key="7">
    <source>
        <dbReference type="SAM" id="Phobius"/>
    </source>
</evidence>
<evidence type="ECO:0000313" key="8">
    <source>
        <dbReference type="EMBL" id="RRC98037.1"/>
    </source>
</evidence>
<evidence type="ECO:0000256" key="6">
    <source>
        <dbReference type="SAM" id="MobiDB-lite"/>
    </source>
</evidence>
<dbReference type="GO" id="GO:0005886">
    <property type="term" value="C:plasma membrane"/>
    <property type="evidence" value="ECO:0007669"/>
    <property type="project" value="UniProtKB-SubCell"/>
</dbReference>
<evidence type="ECO:0000256" key="2">
    <source>
        <dbReference type="ARBA" id="ARBA00022475"/>
    </source>
</evidence>
<comment type="subcellular location">
    <subcellularLocation>
        <location evidence="1">Cell inner membrane</location>
        <topology evidence="1">Multi-pass membrane protein</topology>
    </subcellularLocation>
</comment>
<dbReference type="InterPro" id="IPR001851">
    <property type="entry name" value="ABC_transp_permease"/>
</dbReference>
<sequence>MNRLKGFYVYAAVVALLPILFPDNYFVTVVGATILLNVILAVGLNLFIGYAGQISLGHAAFFGIGAYSSAVLTTRFELNAWLAMLVGLGLVYVIANLVARPILKLKGHYLAMATLGFGIIVNIILVQESSWSGGPDGLGDIPTLSLFGFDIDTDLRWYGMIAFFSLAAILVSLNIIDSRAGRELRAVHGSEFAAQMMGVDTVRTRTNVFVLSAMFASLAGSLFAHQQAFVSPESFGFGFSIEIVTMVVLGGMASTYGAVFGAIVLTLLPETLVVFEDYEMLIFGGILMGGMIFMPQGLFVFLTQKIRTVLNHRSGPSPKPQDAQKTLECDS</sequence>
<feature type="transmembrane region" description="Helical" evidence="7">
    <location>
        <begin position="155"/>
        <end position="176"/>
    </location>
</feature>
<reference evidence="8 9" key="1">
    <citation type="submission" date="2018-11" db="EMBL/GenBank/DDBJ databases">
        <title>The draft genome sequence of Amphritea balenae JAMM 1525T.</title>
        <authorList>
            <person name="Fang Z."/>
            <person name="Zhang Y."/>
            <person name="Han X."/>
        </authorList>
    </citation>
    <scope>NUCLEOTIDE SEQUENCE [LARGE SCALE GENOMIC DNA]</scope>
    <source>
        <strain evidence="8 9">JAMM 1525</strain>
    </source>
</reference>
<accession>A0A3P1SLR0</accession>